<dbReference type="Gene3D" id="3.40.50.620">
    <property type="entry name" value="HUPs"/>
    <property type="match status" value="1"/>
</dbReference>
<feature type="domain" description="DALR anticodon binding" evidence="15">
    <location>
        <begin position="535"/>
        <end position="655"/>
    </location>
</feature>
<reference evidence="17" key="1">
    <citation type="submission" date="2013-12" db="EMBL/GenBank/DDBJ databases">
        <authorList>
            <person name="Omoto C.K."/>
            <person name="Sibley D."/>
            <person name="Venepally P."/>
            <person name="Hadjithomas M."/>
            <person name="Karamycheva S."/>
            <person name="Brunk B."/>
            <person name="Roos D."/>
            <person name="Caler E."/>
            <person name="Lorenzi H."/>
        </authorList>
    </citation>
    <scope>NUCLEOTIDE SEQUENCE</scope>
</reference>
<evidence type="ECO:0000256" key="1">
    <source>
        <dbReference type="ARBA" id="ARBA00004496"/>
    </source>
</evidence>
<evidence type="ECO:0000256" key="5">
    <source>
        <dbReference type="ARBA" id="ARBA00022490"/>
    </source>
</evidence>
<dbReference type="FunFam" id="3.40.50.620:FF:000116">
    <property type="entry name" value="Arginine--tRNA ligase"/>
    <property type="match status" value="1"/>
</dbReference>
<dbReference type="InterPro" id="IPR001278">
    <property type="entry name" value="Arg-tRNA-ligase"/>
</dbReference>
<dbReference type="Pfam" id="PF05746">
    <property type="entry name" value="DALR_1"/>
    <property type="match status" value="1"/>
</dbReference>
<keyword evidence="18" id="KW-1185">Reference proteome</keyword>
<evidence type="ECO:0000256" key="11">
    <source>
        <dbReference type="ARBA" id="ARBA00033033"/>
    </source>
</evidence>
<dbReference type="GO" id="GO:0005737">
    <property type="term" value="C:cytoplasm"/>
    <property type="evidence" value="ECO:0007669"/>
    <property type="project" value="UniProtKB-SubCell"/>
</dbReference>
<evidence type="ECO:0000259" key="15">
    <source>
        <dbReference type="SMART" id="SM00836"/>
    </source>
</evidence>
<organism evidence="17 18">
    <name type="scientific">Gregarina niphandrodes</name>
    <name type="common">Septate eugregarine</name>
    <dbReference type="NCBI Taxonomy" id="110365"/>
    <lineage>
        <taxon>Eukaryota</taxon>
        <taxon>Sar</taxon>
        <taxon>Alveolata</taxon>
        <taxon>Apicomplexa</taxon>
        <taxon>Conoidasida</taxon>
        <taxon>Gregarinasina</taxon>
        <taxon>Eugregarinorida</taxon>
        <taxon>Gregarinidae</taxon>
        <taxon>Gregarina</taxon>
    </lineage>
</organism>
<dbReference type="HAMAP" id="MF_00123">
    <property type="entry name" value="Arg_tRNA_synth"/>
    <property type="match status" value="1"/>
</dbReference>
<dbReference type="InterPro" id="IPR005148">
    <property type="entry name" value="Arg-tRNA-synth_N"/>
</dbReference>
<keyword evidence="5" id="KW-0963">Cytoplasm</keyword>
<dbReference type="SMART" id="SM01016">
    <property type="entry name" value="Arg_tRNA_synt_N"/>
    <property type="match status" value="1"/>
</dbReference>
<accession>A0A023B3K9</accession>
<evidence type="ECO:0000313" key="18">
    <source>
        <dbReference type="Proteomes" id="UP000019763"/>
    </source>
</evidence>
<comment type="subcellular location">
    <subcellularLocation>
        <location evidence="1">Cytoplasm</location>
    </subcellularLocation>
</comment>
<dbReference type="AlphaFoldDB" id="A0A023B3K9"/>
<dbReference type="PRINTS" id="PR01038">
    <property type="entry name" value="TRNASYNTHARG"/>
</dbReference>
<evidence type="ECO:0000256" key="13">
    <source>
        <dbReference type="RuleBase" id="RU363038"/>
    </source>
</evidence>
<dbReference type="InterPro" id="IPR008909">
    <property type="entry name" value="DALR_anticod-bd"/>
</dbReference>
<comment type="catalytic activity">
    <reaction evidence="12">
        <text>tRNA(Arg) + L-arginine + ATP = L-arginyl-tRNA(Arg) + AMP + diphosphate</text>
        <dbReference type="Rhea" id="RHEA:20301"/>
        <dbReference type="Rhea" id="RHEA-COMP:9658"/>
        <dbReference type="Rhea" id="RHEA-COMP:9673"/>
        <dbReference type="ChEBI" id="CHEBI:30616"/>
        <dbReference type="ChEBI" id="CHEBI:32682"/>
        <dbReference type="ChEBI" id="CHEBI:33019"/>
        <dbReference type="ChEBI" id="CHEBI:78442"/>
        <dbReference type="ChEBI" id="CHEBI:78513"/>
        <dbReference type="ChEBI" id="CHEBI:456215"/>
        <dbReference type="EC" id="6.1.1.19"/>
    </reaction>
</comment>
<evidence type="ECO:0000256" key="14">
    <source>
        <dbReference type="SAM" id="MobiDB-lite"/>
    </source>
</evidence>
<dbReference type="InterPro" id="IPR001412">
    <property type="entry name" value="aa-tRNA-synth_I_CS"/>
</dbReference>
<dbReference type="EMBL" id="AFNH02000827">
    <property type="protein sequence ID" value="EZG55606.1"/>
    <property type="molecule type" value="Genomic_DNA"/>
</dbReference>
<evidence type="ECO:0000256" key="4">
    <source>
        <dbReference type="ARBA" id="ARBA00012837"/>
    </source>
</evidence>
<protein>
    <recommendedName>
        <fullName evidence="4">arginine--tRNA ligase</fullName>
        <ecNumber evidence="4">6.1.1.19</ecNumber>
    </recommendedName>
    <alternativeName>
        <fullName evidence="11">Arginyl-tRNA synthetase</fullName>
    </alternativeName>
</protein>
<dbReference type="OrthoDB" id="68056at2759"/>
<dbReference type="EC" id="6.1.1.19" evidence="4"/>
<comment type="similarity">
    <text evidence="2 13">Belongs to the class-I aminoacyl-tRNA synthetase family.</text>
</comment>
<evidence type="ECO:0000256" key="12">
    <source>
        <dbReference type="ARBA" id="ARBA00049339"/>
    </source>
</evidence>
<dbReference type="Proteomes" id="UP000019763">
    <property type="component" value="Unassembled WGS sequence"/>
</dbReference>
<dbReference type="Gene3D" id="1.10.730.10">
    <property type="entry name" value="Isoleucyl-tRNA Synthetase, Domain 1"/>
    <property type="match status" value="1"/>
</dbReference>
<keyword evidence="6 13" id="KW-0436">Ligase</keyword>
<dbReference type="SUPFAM" id="SSF55190">
    <property type="entry name" value="Arginyl-tRNA synthetase (ArgRS), N-terminal 'additional' domain"/>
    <property type="match status" value="1"/>
</dbReference>
<dbReference type="PANTHER" id="PTHR11956:SF5">
    <property type="entry name" value="ARGININE--TRNA LIGASE, CYTOPLASMIC"/>
    <property type="match status" value="1"/>
</dbReference>
<dbReference type="CDD" id="cd00671">
    <property type="entry name" value="ArgRS_core"/>
    <property type="match status" value="1"/>
</dbReference>
<evidence type="ECO:0000313" key="17">
    <source>
        <dbReference type="EMBL" id="EZG55606.1"/>
    </source>
</evidence>
<gene>
    <name evidence="17" type="ORF">GNI_110620</name>
</gene>
<evidence type="ECO:0000256" key="10">
    <source>
        <dbReference type="ARBA" id="ARBA00023146"/>
    </source>
</evidence>
<dbReference type="InterPro" id="IPR036695">
    <property type="entry name" value="Arg-tRNA-synth_N_sf"/>
</dbReference>
<keyword evidence="10 13" id="KW-0030">Aminoacyl-tRNA synthetase</keyword>
<dbReference type="OMA" id="NKPLHLG"/>
<dbReference type="GO" id="GO:0004814">
    <property type="term" value="F:arginine-tRNA ligase activity"/>
    <property type="evidence" value="ECO:0007669"/>
    <property type="project" value="UniProtKB-EC"/>
</dbReference>
<dbReference type="PROSITE" id="PS00178">
    <property type="entry name" value="AA_TRNA_LIGASE_I"/>
    <property type="match status" value="1"/>
</dbReference>
<keyword evidence="8 13" id="KW-0067">ATP-binding</keyword>
<evidence type="ECO:0000256" key="3">
    <source>
        <dbReference type="ARBA" id="ARBA00011245"/>
    </source>
</evidence>
<keyword evidence="9 13" id="KW-0648">Protein biosynthesis</keyword>
<dbReference type="GO" id="GO:0006420">
    <property type="term" value="P:arginyl-tRNA aminoacylation"/>
    <property type="evidence" value="ECO:0007669"/>
    <property type="project" value="InterPro"/>
</dbReference>
<dbReference type="InterPro" id="IPR035684">
    <property type="entry name" value="ArgRS_core"/>
</dbReference>
<evidence type="ECO:0000256" key="9">
    <source>
        <dbReference type="ARBA" id="ARBA00022917"/>
    </source>
</evidence>
<comment type="subunit">
    <text evidence="3">Monomer.</text>
</comment>
<dbReference type="InterPro" id="IPR014729">
    <property type="entry name" value="Rossmann-like_a/b/a_fold"/>
</dbReference>
<dbReference type="PANTHER" id="PTHR11956">
    <property type="entry name" value="ARGINYL-TRNA SYNTHETASE"/>
    <property type="match status" value="1"/>
</dbReference>
<dbReference type="RefSeq" id="XP_011131483.1">
    <property type="nucleotide sequence ID" value="XM_011133181.1"/>
</dbReference>
<proteinExistence type="inferred from homology"/>
<dbReference type="FunFam" id="1.10.730.10:FF:000006">
    <property type="entry name" value="Arginyl-tRNA synthetase 2, mitochondrial"/>
    <property type="match status" value="1"/>
</dbReference>
<feature type="region of interest" description="Disordered" evidence="14">
    <location>
        <begin position="448"/>
        <end position="467"/>
    </location>
</feature>
<evidence type="ECO:0000256" key="8">
    <source>
        <dbReference type="ARBA" id="ARBA00022840"/>
    </source>
</evidence>
<dbReference type="Gene3D" id="3.30.1360.70">
    <property type="entry name" value="Arginyl tRNA synthetase N-terminal domain"/>
    <property type="match status" value="1"/>
</dbReference>
<keyword evidence="7 13" id="KW-0547">Nucleotide-binding</keyword>
<comment type="caution">
    <text evidence="17">The sequence shown here is derived from an EMBL/GenBank/DDBJ whole genome shotgun (WGS) entry which is preliminary data.</text>
</comment>
<dbReference type="SUPFAM" id="SSF47323">
    <property type="entry name" value="Anticodon-binding domain of a subclass of class I aminoacyl-tRNA synthetases"/>
    <property type="match status" value="1"/>
</dbReference>
<dbReference type="InterPro" id="IPR009080">
    <property type="entry name" value="tRNAsynth_Ia_anticodon-bd"/>
</dbReference>
<dbReference type="GO" id="GO:0005524">
    <property type="term" value="F:ATP binding"/>
    <property type="evidence" value="ECO:0007669"/>
    <property type="project" value="UniProtKB-KW"/>
</dbReference>
<evidence type="ECO:0000256" key="2">
    <source>
        <dbReference type="ARBA" id="ARBA00005594"/>
    </source>
</evidence>
<dbReference type="NCBIfam" id="TIGR00456">
    <property type="entry name" value="argS"/>
    <property type="match status" value="1"/>
</dbReference>
<dbReference type="SMART" id="SM00836">
    <property type="entry name" value="DALR_1"/>
    <property type="match status" value="1"/>
</dbReference>
<dbReference type="Pfam" id="PF03485">
    <property type="entry name" value="Arg_tRNA_synt_N"/>
    <property type="match status" value="1"/>
</dbReference>
<feature type="compositionally biased region" description="Basic and acidic residues" evidence="14">
    <location>
        <begin position="448"/>
        <end position="461"/>
    </location>
</feature>
<name>A0A023B3K9_GRENI</name>
<sequence>MAGVETEGVQRIARGLLPVQNEVVADFRAAIAKVLPGEEVRVVVVASQPQFGDFQCNNAMGLFKKFKSSLPEAKSPKDVGELIAAQLEPAHYQAVSVAPAGFVTVKLDPRWIAQKVYTEVLVATKDATLIPCLVAKGRKVGVDFSSPNIAKEMHVGHLRSTIHGETLCRVLEYVGNEVCRVNHLGDWGTQFGMLIEYLKESYPNYTQEPPNLGDLNEFYKRSKVRFDEDEAFKERARRMVVTLQSGNPEARAAWEMLVRISLQEFEKVYKRLGVSLEAKGESFYNSLIPQTVAMCEQQGLVETVEGGAKCVFEHGPDARKNEVPLMLVKSDGGYGYDSTDVAAVYHRLIQEHFKWFIYVTDKGQEEHFLKVFRCAERMGWHTPPETRLDHCGLGLVCGDDGKKFKTRSGEVVKLVDLLDEAVKRSLHQLKVRRGDALVEVQAAETADMRTSEIQTHKEADSRPAMTPATATQMVDPQVAETQASEMPDDSELYVVAEKIGYAAVRYFDMSQVRTGNYKFSYDKMLDPKGNTAVYLLYAYARVCAVFRKAGVDESAIYNHLETGTDAFAIGNEWERKLALQLLKLPDALDSVLQDMSNHKICEYAYDTCVVFSEFYQHCRILDAPERNQRLALCLAVKRALQTAFHLLGMQPLEQI</sequence>
<evidence type="ECO:0000256" key="6">
    <source>
        <dbReference type="ARBA" id="ARBA00022598"/>
    </source>
</evidence>
<dbReference type="eggNOG" id="KOG4426">
    <property type="taxonomic scope" value="Eukaryota"/>
</dbReference>
<evidence type="ECO:0000256" key="7">
    <source>
        <dbReference type="ARBA" id="ARBA00022741"/>
    </source>
</evidence>
<dbReference type="GeneID" id="22913903"/>
<dbReference type="VEuPathDB" id="CryptoDB:GNI_110620"/>
<dbReference type="Pfam" id="PF00750">
    <property type="entry name" value="tRNA-synt_1d"/>
    <property type="match status" value="1"/>
</dbReference>
<feature type="domain" description="Arginyl tRNA synthetase N-terminal" evidence="16">
    <location>
        <begin position="21"/>
        <end position="107"/>
    </location>
</feature>
<dbReference type="SUPFAM" id="SSF52374">
    <property type="entry name" value="Nucleotidylyl transferase"/>
    <property type="match status" value="1"/>
</dbReference>
<evidence type="ECO:0000259" key="16">
    <source>
        <dbReference type="SMART" id="SM01016"/>
    </source>
</evidence>